<dbReference type="InterPro" id="IPR000182">
    <property type="entry name" value="GNAT_dom"/>
</dbReference>
<dbReference type="SUPFAM" id="SSF55729">
    <property type="entry name" value="Acyl-CoA N-acyltransferases (Nat)"/>
    <property type="match status" value="1"/>
</dbReference>
<proteinExistence type="predicted"/>
<accession>A0A8J6NGN9</accession>
<gene>
    <name evidence="4" type="ORF">H8E41_13805</name>
</gene>
<organism evidence="4 5">
    <name type="scientific">Candidatus Desulfobia pelagia</name>
    <dbReference type="NCBI Taxonomy" id="2841692"/>
    <lineage>
        <taxon>Bacteria</taxon>
        <taxon>Pseudomonadati</taxon>
        <taxon>Thermodesulfobacteriota</taxon>
        <taxon>Desulfobulbia</taxon>
        <taxon>Desulfobulbales</taxon>
        <taxon>Desulfobulbaceae</taxon>
        <taxon>Candidatus Desulfobia</taxon>
    </lineage>
</organism>
<evidence type="ECO:0000313" key="4">
    <source>
        <dbReference type="EMBL" id="MBC8318970.1"/>
    </source>
</evidence>
<feature type="domain" description="N-acetyltransferase" evidence="3">
    <location>
        <begin position="2"/>
        <end position="156"/>
    </location>
</feature>
<keyword evidence="1" id="KW-0808">Transferase</keyword>
<sequence length="156" mass="17690">MITIRFAAGDDRQQLYTLVATIDNFTLEEKELAREVIYDGLESEKNGYHILVAVDSQETLAGFICYGPIPISVKRWDLYWIAVAPQQSRQGIGTLLLQAMEERLGKGGVRIYVDTSSTSGYTKARSFYERHGYEVACVLPDFYRTGDDKVVYCKEL</sequence>
<dbReference type="InterPro" id="IPR016181">
    <property type="entry name" value="Acyl_CoA_acyltransferase"/>
</dbReference>
<evidence type="ECO:0000259" key="3">
    <source>
        <dbReference type="PROSITE" id="PS51186"/>
    </source>
</evidence>
<dbReference type="GO" id="GO:0016747">
    <property type="term" value="F:acyltransferase activity, transferring groups other than amino-acyl groups"/>
    <property type="evidence" value="ECO:0007669"/>
    <property type="project" value="InterPro"/>
</dbReference>
<comment type="caution">
    <text evidence="4">The sequence shown here is derived from an EMBL/GenBank/DDBJ whole genome shotgun (WGS) entry which is preliminary data.</text>
</comment>
<dbReference type="Gene3D" id="3.40.630.30">
    <property type="match status" value="1"/>
</dbReference>
<dbReference type="InterPro" id="IPR050680">
    <property type="entry name" value="YpeA/RimI_acetyltransf"/>
</dbReference>
<dbReference type="CDD" id="cd04301">
    <property type="entry name" value="NAT_SF"/>
    <property type="match status" value="1"/>
</dbReference>
<dbReference type="AlphaFoldDB" id="A0A8J6NGN9"/>
<evidence type="ECO:0000313" key="5">
    <source>
        <dbReference type="Proteomes" id="UP000614424"/>
    </source>
</evidence>
<dbReference type="PROSITE" id="PS51186">
    <property type="entry name" value="GNAT"/>
    <property type="match status" value="1"/>
</dbReference>
<dbReference type="EMBL" id="JACNJZ010000206">
    <property type="protein sequence ID" value="MBC8318970.1"/>
    <property type="molecule type" value="Genomic_DNA"/>
</dbReference>
<dbReference type="Pfam" id="PF00583">
    <property type="entry name" value="Acetyltransf_1"/>
    <property type="match status" value="1"/>
</dbReference>
<dbReference type="PANTHER" id="PTHR43420">
    <property type="entry name" value="ACETYLTRANSFERASE"/>
    <property type="match status" value="1"/>
</dbReference>
<keyword evidence="2" id="KW-0012">Acyltransferase</keyword>
<evidence type="ECO:0000256" key="1">
    <source>
        <dbReference type="ARBA" id="ARBA00022679"/>
    </source>
</evidence>
<dbReference type="Proteomes" id="UP000614424">
    <property type="component" value="Unassembled WGS sequence"/>
</dbReference>
<evidence type="ECO:0000256" key="2">
    <source>
        <dbReference type="ARBA" id="ARBA00023315"/>
    </source>
</evidence>
<protein>
    <submittedName>
        <fullName evidence="4">GNAT family N-acetyltransferase</fullName>
    </submittedName>
</protein>
<reference evidence="4 5" key="1">
    <citation type="submission" date="2020-08" db="EMBL/GenBank/DDBJ databases">
        <title>Bridging the membrane lipid divide: bacteria of the FCB group superphylum have the potential to synthesize archaeal ether lipids.</title>
        <authorList>
            <person name="Villanueva L."/>
            <person name="Von Meijenfeldt F.A.B."/>
            <person name="Westbye A.B."/>
            <person name="Yadav S."/>
            <person name="Hopmans E.C."/>
            <person name="Dutilh B.E."/>
            <person name="Sinninghe Damste J.S."/>
        </authorList>
    </citation>
    <scope>NUCLEOTIDE SEQUENCE [LARGE SCALE GENOMIC DNA]</scope>
    <source>
        <strain evidence="4">NIOZ-UU47</strain>
    </source>
</reference>
<dbReference type="PANTHER" id="PTHR43420:SF12">
    <property type="entry name" value="N-ACETYLTRANSFERASE DOMAIN-CONTAINING PROTEIN"/>
    <property type="match status" value="1"/>
</dbReference>
<name>A0A8J6NGN9_9BACT</name>